<accession>A0A328U775</accession>
<evidence type="ECO:0000256" key="2">
    <source>
        <dbReference type="ARBA" id="ARBA00022723"/>
    </source>
</evidence>
<evidence type="ECO:0000313" key="6">
    <source>
        <dbReference type="EMBL" id="RAP77932.1"/>
    </source>
</evidence>
<dbReference type="Pfam" id="PF17677">
    <property type="entry name" value="Glyco_hydro38C2"/>
    <property type="match status" value="1"/>
</dbReference>
<evidence type="ECO:0000256" key="3">
    <source>
        <dbReference type="ARBA" id="ARBA00022801"/>
    </source>
</evidence>
<dbReference type="InterPro" id="IPR028995">
    <property type="entry name" value="Glyco_hydro_57/38_cen_sf"/>
</dbReference>
<keyword evidence="2" id="KW-0479">Metal-binding</keyword>
<sequence length="900" mass="103875">MYWSVEMEMDNRKKTIYYFSSTHWDREWCQSFQGFRNRLVTMMNEMIEVMEQNPNFRLFHLDGQTVMLEDYLEIEPDRKWRLAELIGDQRLLIGPWYVMPDELLLSGESLIRNLMTGARICRDWDTTPWKYGYVCDMFGHIAQMPQIFNGFDIHYAVLGRGTNEHTHQAHLRWRSPDGSECITFKLNDLGGYSSFSFGVGYEMEQKNLSIREIEPLVKSLIDYELARSPVPITVIMDGMDHQPIRKATPEIIELIRRLYPDAEVKHVNLEEMGRQLESYRDQLPIHQGEIYDTAKASVPYNHVIRHTLSSRYPLKKANDEIQCLLEKWAEPLAALADLKGYSVQPSYVNLAYKHLLLNHPHDSICGCSIDQVHKDMEYRFDQARMLGENVVSDIMAFEKAVYRIDKTSRNLLLAIWNPLPYPRKEVATLDIDFPLQYPSRYSEPFGYESINSFKIYDAGEKEIPYGLKSIRKNHVVKVYNQTGTETVDRYTLSMEIELPAMGKAEYSIVPFSASSRYLDRLSQHESEAENESIKLKINPNGTLRITDKRSNKVYDNMLSYMDDGEIGDGWYHANPAEDRLISSLGSECRIERVENGPSRTVFRITHRMMVPESMNWDSHGIRRSEELVPLQIISQIGLSRGASCVDVESKIVNRAKDHRLRLKLPAGIEGNHYFVNQPFAFVERKTGIDLTTQEWREYDVPEKQMGGIVGKRAADGTGLAFVSAYGLHECSALDDEEQTITVTMFRGFRTTIMTNGEEGGQIVGDLQFKYCLALMEADTSFADLAKLQERLQTNVYAAAWPIEETYKPEDPVSYFELSESSICMSVIKRPENRKKNSVVVRLYNMSDKHDACRLTCFKEIAEAHILGLDEDIIASYPHHEKSLDVQLAPWKIMTYQLIFK</sequence>
<dbReference type="PANTHER" id="PTHR46017:SF2">
    <property type="entry name" value="MANNOSYLGLYCERATE HYDROLASE"/>
    <property type="match status" value="1"/>
</dbReference>
<comment type="similarity">
    <text evidence="1">Belongs to the glycosyl hydrolase 38 family.</text>
</comment>
<dbReference type="SUPFAM" id="SSF88713">
    <property type="entry name" value="Glycoside hydrolase/deacetylase"/>
    <property type="match status" value="1"/>
</dbReference>
<comment type="caution">
    <text evidence="6">The sequence shown here is derived from an EMBL/GenBank/DDBJ whole genome shotgun (WGS) entry which is preliminary data.</text>
</comment>
<name>A0A328U775_9BACL</name>
<dbReference type="GO" id="GO:0009313">
    <property type="term" value="P:oligosaccharide catabolic process"/>
    <property type="evidence" value="ECO:0007669"/>
    <property type="project" value="TreeGrafter"/>
</dbReference>
<dbReference type="PANTHER" id="PTHR46017">
    <property type="entry name" value="ALPHA-MANNOSIDASE 2C1"/>
    <property type="match status" value="1"/>
</dbReference>
<dbReference type="InterPro" id="IPR037094">
    <property type="entry name" value="Glyco_hydro_38_cen_sf"/>
</dbReference>
<dbReference type="SUPFAM" id="SSF88688">
    <property type="entry name" value="Families 57/38 glycoside transferase middle domain"/>
    <property type="match status" value="1"/>
</dbReference>
<dbReference type="InterPro" id="IPR041147">
    <property type="entry name" value="GH38_C"/>
</dbReference>
<dbReference type="Proteomes" id="UP000249260">
    <property type="component" value="Unassembled WGS sequence"/>
</dbReference>
<keyword evidence="7" id="KW-1185">Reference proteome</keyword>
<proteinExistence type="inferred from homology"/>
<dbReference type="AlphaFoldDB" id="A0A328U775"/>
<dbReference type="Pfam" id="PF09261">
    <property type="entry name" value="Alpha-mann_mid"/>
    <property type="match status" value="1"/>
</dbReference>
<dbReference type="OrthoDB" id="9764050at2"/>
<dbReference type="GO" id="GO:0006013">
    <property type="term" value="P:mannose metabolic process"/>
    <property type="evidence" value="ECO:0007669"/>
    <property type="project" value="InterPro"/>
</dbReference>
<evidence type="ECO:0000313" key="7">
    <source>
        <dbReference type="Proteomes" id="UP000249260"/>
    </source>
</evidence>
<evidence type="ECO:0000256" key="1">
    <source>
        <dbReference type="ARBA" id="ARBA00009792"/>
    </source>
</evidence>
<protein>
    <recommendedName>
        <fullName evidence="5">Glycoside hydrolase family 38 central domain-containing protein</fullName>
    </recommendedName>
</protein>
<dbReference type="Pfam" id="PF07748">
    <property type="entry name" value="Glyco_hydro_38C"/>
    <property type="match status" value="1"/>
</dbReference>
<keyword evidence="3" id="KW-0378">Hydrolase</keyword>
<reference evidence="6 7" key="1">
    <citation type="submission" date="2018-06" db="EMBL/GenBank/DDBJ databases">
        <title>Paenibacillus montanisoli sp. nov., isolated from mountain area soil.</title>
        <authorList>
            <person name="Wu M."/>
        </authorList>
    </citation>
    <scope>NUCLEOTIDE SEQUENCE [LARGE SCALE GENOMIC DNA]</scope>
    <source>
        <strain evidence="6 7">RA17</strain>
    </source>
</reference>
<dbReference type="GO" id="GO:0046872">
    <property type="term" value="F:metal ion binding"/>
    <property type="evidence" value="ECO:0007669"/>
    <property type="project" value="UniProtKB-KW"/>
</dbReference>
<dbReference type="EMBL" id="QLUW01000001">
    <property type="protein sequence ID" value="RAP77932.1"/>
    <property type="molecule type" value="Genomic_DNA"/>
</dbReference>
<evidence type="ECO:0000256" key="4">
    <source>
        <dbReference type="ARBA" id="ARBA00023295"/>
    </source>
</evidence>
<dbReference type="InterPro" id="IPR011330">
    <property type="entry name" value="Glyco_hydro/deAcase_b/a-brl"/>
</dbReference>
<dbReference type="Gene3D" id="3.20.110.10">
    <property type="entry name" value="Glycoside hydrolase 38, N terminal domain"/>
    <property type="match status" value="1"/>
</dbReference>
<dbReference type="Pfam" id="PF01074">
    <property type="entry name" value="Glyco_hydro_38N"/>
    <property type="match status" value="1"/>
</dbReference>
<dbReference type="InterPro" id="IPR000602">
    <property type="entry name" value="Glyco_hydro_38_N"/>
</dbReference>
<dbReference type="Gene3D" id="2.70.98.30">
    <property type="entry name" value="Golgi alpha-mannosidase II, domain 4"/>
    <property type="match status" value="1"/>
</dbReference>
<dbReference type="GO" id="GO:0030246">
    <property type="term" value="F:carbohydrate binding"/>
    <property type="evidence" value="ECO:0007669"/>
    <property type="project" value="InterPro"/>
</dbReference>
<dbReference type="InterPro" id="IPR027291">
    <property type="entry name" value="Glyco_hydro_38_N_sf"/>
</dbReference>
<evidence type="ECO:0000259" key="5">
    <source>
        <dbReference type="SMART" id="SM00872"/>
    </source>
</evidence>
<dbReference type="SUPFAM" id="SSF74650">
    <property type="entry name" value="Galactose mutarotase-like"/>
    <property type="match status" value="1"/>
</dbReference>
<dbReference type="GO" id="GO:0004559">
    <property type="term" value="F:alpha-mannosidase activity"/>
    <property type="evidence" value="ECO:0007669"/>
    <property type="project" value="InterPro"/>
</dbReference>
<dbReference type="Gene3D" id="2.60.40.2210">
    <property type="match status" value="1"/>
</dbReference>
<feature type="domain" description="Glycoside hydrolase family 38 central" evidence="5">
    <location>
        <begin position="307"/>
        <end position="380"/>
    </location>
</feature>
<dbReference type="InterPro" id="IPR011013">
    <property type="entry name" value="Gal_mutarotase_sf_dom"/>
</dbReference>
<organism evidence="6 7">
    <name type="scientific">Paenibacillus montanisoli</name>
    <dbReference type="NCBI Taxonomy" id="2081970"/>
    <lineage>
        <taxon>Bacteria</taxon>
        <taxon>Bacillati</taxon>
        <taxon>Bacillota</taxon>
        <taxon>Bacilli</taxon>
        <taxon>Bacillales</taxon>
        <taxon>Paenibacillaceae</taxon>
        <taxon>Paenibacillus</taxon>
    </lineage>
</organism>
<dbReference type="InterPro" id="IPR011682">
    <property type="entry name" value="Glyco_hydro_38_C"/>
</dbReference>
<keyword evidence="4" id="KW-0326">Glycosidase</keyword>
<dbReference type="SMART" id="SM00872">
    <property type="entry name" value="Alpha-mann_mid"/>
    <property type="match status" value="1"/>
</dbReference>
<dbReference type="Gene3D" id="2.60.40.2220">
    <property type="match status" value="1"/>
</dbReference>
<gene>
    <name evidence="6" type="ORF">DL346_05605</name>
</gene>
<dbReference type="Gene3D" id="1.20.1270.50">
    <property type="entry name" value="Glycoside hydrolase family 38, central domain"/>
    <property type="match status" value="1"/>
</dbReference>
<dbReference type="InterPro" id="IPR015341">
    <property type="entry name" value="Glyco_hydro_38_cen"/>
</dbReference>